<evidence type="ECO:0000313" key="1">
    <source>
        <dbReference type="EMBL" id="CDG96644.1"/>
    </source>
</evidence>
<accession>A0A077NCJ3</accession>
<dbReference type="PANTHER" id="PTHR34413:SF2">
    <property type="entry name" value="PROPHAGE TAIL FIBER ASSEMBLY PROTEIN HOMOLOG TFAE-RELATED"/>
    <property type="match status" value="1"/>
</dbReference>
<dbReference type="Proteomes" id="UP000028511">
    <property type="component" value="Unassembled WGS sequence"/>
</dbReference>
<dbReference type="PANTHER" id="PTHR34413">
    <property type="entry name" value="PROPHAGE TAIL FIBER ASSEMBLY PROTEIN HOMOLOG TFAE-RELATED-RELATED"/>
    <property type="match status" value="1"/>
</dbReference>
<evidence type="ECO:0000313" key="2">
    <source>
        <dbReference type="Proteomes" id="UP000028511"/>
    </source>
</evidence>
<dbReference type="EMBL" id="CBSW010000132">
    <property type="protein sequence ID" value="CDG96644.1"/>
    <property type="molecule type" value="Genomic_DNA"/>
</dbReference>
<proteinExistence type="predicted"/>
<reference evidence="1" key="1">
    <citation type="submission" date="2013-07" db="EMBL/GenBank/DDBJ databases">
        <title>Sub-species coevolution in mutualistic symbiosis.</title>
        <authorList>
            <person name="Murfin K."/>
            <person name="Klassen J."/>
            <person name="Lee M."/>
            <person name="Forst S."/>
            <person name="Stock P."/>
            <person name="Goodrich-Blair H."/>
        </authorList>
    </citation>
    <scope>NUCLEOTIDE SEQUENCE [LARGE SCALE GENOMIC DNA]</scope>
    <source>
        <strain evidence="1">Puntauvense</strain>
    </source>
</reference>
<protein>
    <recommendedName>
        <fullName evidence="3">Tail fiber assembly protein</fullName>
    </recommendedName>
</protein>
<comment type="caution">
    <text evidence="1">The sequence shown here is derived from an EMBL/GenBank/DDBJ whole genome shotgun (WGS) entry which is preliminary data.</text>
</comment>
<evidence type="ECO:0008006" key="3">
    <source>
        <dbReference type="Google" id="ProtNLM"/>
    </source>
</evidence>
<name>A0A077NCJ3_XENBV</name>
<gene>
    <name evidence="1" type="ORF">XBP1_2170109</name>
</gene>
<dbReference type="AlphaFoldDB" id="A0A077NCJ3"/>
<sequence length="123" mass="13916">MITVYVNKLSPSSWLIHPAPVNLADYHIVNVNEGVDLTDKMYDVKTEQFVLDTVSLAMRAEWEKRKILKAATEKIDICQDAVDLGIATDAEKSALAAWRKYRVLLSRVDCTTAPDVKWPEQPK</sequence>
<dbReference type="Pfam" id="PF02413">
    <property type="entry name" value="Caudo_TAP"/>
    <property type="match status" value="1"/>
</dbReference>
<dbReference type="RefSeq" id="WP_051870629.1">
    <property type="nucleotide sequence ID" value="NZ_CAWLWN010000188.1"/>
</dbReference>
<dbReference type="InterPro" id="IPR003458">
    <property type="entry name" value="Phage_T4_Gp38_tail_assem"/>
</dbReference>
<organism evidence="1 2">
    <name type="scientific">Xenorhabdus bovienii str. puntauvense</name>
    <dbReference type="NCBI Taxonomy" id="1398201"/>
    <lineage>
        <taxon>Bacteria</taxon>
        <taxon>Pseudomonadati</taxon>
        <taxon>Pseudomonadota</taxon>
        <taxon>Gammaproteobacteria</taxon>
        <taxon>Enterobacterales</taxon>
        <taxon>Morganellaceae</taxon>
        <taxon>Xenorhabdus</taxon>
    </lineage>
</organism>
<dbReference type="HOGENOM" id="CLU_2014357_0_0_6"/>
<dbReference type="InterPro" id="IPR051220">
    <property type="entry name" value="TFA_Chaperone"/>
</dbReference>